<comment type="subcellular location">
    <subcellularLocation>
        <location evidence="1">Membrane</location>
        <topology evidence="1">Multi-pass membrane protein</topology>
    </subcellularLocation>
</comment>
<evidence type="ECO:0000313" key="8">
    <source>
        <dbReference type="Proteomes" id="UP001516023"/>
    </source>
</evidence>
<protein>
    <recommendedName>
        <fullName evidence="9">UNC93-like protein 2</fullName>
    </recommendedName>
</protein>
<proteinExistence type="predicted"/>
<feature type="compositionally biased region" description="Polar residues" evidence="5">
    <location>
        <begin position="117"/>
        <end position="128"/>
    </location>
</feature>
<reference evidence="7 8" key="1">
    <citation type="journal article" date="2020" name="G3 (Bethesda)">
        <title>Improved Reference Genome for Cyclotella cryptica CCMP332, a Model for Cell Wall Morphogenesis, Salinity Adaptation, and Lipid Production in Diatoms (Bacillariophyta).</title>
        <authorList>
            <person name="Roberts W.R."/>
            <person name="Downey K.M."/>
            <person name="Ruck E.C."/>
            <person name="Traller J.C."/>
            <person name="Alverson A.J."/>
        </authorList>
    </citation>
    <scope>NUCLEOTIDE SEQUENCE [LARGE SCALE GENOMIC DNA]</scope>
    <source>
        <strain evidence="7 8">CCMP332</strain>
    </source>
</reference>
<dbReference type="PANTHER" id="PTHR23294">
    <property type="entry name" value="ET TRANSLATION PRODUCT-RELATED"/>
    <property type="match status" value="1"/>
</dbReference>
<dbReference type="Pfam" id="PF05978">
    <property type="entry name" value="UNC-93"/>
    <property type="match status" value="1"/>
</dbReference>
<feature type="transmembrane region" description="Helical" evidence="6">
    <location>
        <begin position="376"/>
        <end position="393"/>
    </location>
</feature>
<dbReference type="AlphaFoldDB" id="A0ABD3QJ79"/>
<sequence length="806" mass="86956">MISDLKDPRYAGGGGQPIVGDSPSTSKAKIEALKAAEIAHAMSAEPGKDGDVTASFKKKKKKSDRPSEATPPSHASKTSKSIAIEGPAELGGGESGPRRSRSRSPSPSEISHDPPDNANSSPYSSSKRGNFPPDATSVSSFRTYTSVRSVDPEAGDHDTIGEVWEVSRPPGLVHDGGTDHGYFYVPSPTSSDGNAFHAFLNNQKYTTRRAPCVDWRSWIERNPTRTLIHFSEVPREALAKGRHVLETKPGSAFFSQAQLAIDGEEVWEDSGAYAQMFTYVRGGDADASIPRSNIGDDEFQQWRAGRGGPGGSGGQRGQNEVIPWEDPNSVSFLRKGFNQNIVAGMVAFTGPGLFNAMQGLGNAGGSDPKVAATMNATLYATFSIFGILSGSLFNLLGTKILMSFGALTYAFYAISVYLWGQVDDSYAAMAIAAAAILGIGAACLWGAQGTMTLSYALENQKGLFFGIFWLIFNMGGVMGGFISMGINMTPDEDRATSVTPETYFAFCALMISGSILAFFFVLKPSRVVKADGTAVEFEQTDAAEGLGELKQVAKLFGNKYMLLLTPLIIQSNWFYAYEFGGINGLLFDAPTRGLNSAVYWGISGVSSYVGGTYYLDRESIGARRQRAIRGLLMISAINVGQWIYALVYQFSTGYDKGNTPNPPINYSDGAAFAVPFILFMYCGLADSLVQTYAYWIIGAISNNPKQLSMYVGYYKGVQSFGAALSWIIEAQGTSYRTQLLICSFLAVLFIPPTLIVARCVQDKGSIIVNNMGPRRVDSPQLMRSPMNASKMHPTRAKKESSRPVIT</sequence>
<feature type="compositionally biased region" description="Basic and acidic residues" evidence="5">
    <location>
        <begin position="796"/>
        <end position="806"/>
    </location>
</feature>
<evidence type="ECO:0000256" key="5">
    <source>
        <dbReference type="SAM" id="MobiDB-lite"/>
    </source>
</evidence>
<feature type="transmembrane region" description="Helical" evidence="6">
    <location>
        <begin position="400"/>
        <end position="420"/>
    </location>
</feature>
<feature type="transmembrane region" description="Helical" evidence="6">
    <location>
        <begin position="670"/>
        <end position="695"/>
    </location>
</feature>
<evidence type="ECO:0000256" key="2">
    <source>
        <dbReference type="ARBA" id="ARBA00022692"/>
    </source>
</evidence>
<feature type="region of interest" description="Disordered" evidence="5">
    <location>
        <begin position="41"/>
        <end position="139"/>
    </location>
</feature>
<keyword evidence="3 6" id="KW-1133">Transmembrane helix</keyword>
<accession>A0ABD3QJ79</accession>
<feature type="transmembrane region" description="Helical" evidence="6">
    <location>
        <begin position="560"/>
        <end position="577"/>
    </location>
</feature>
<evidence type="ECO:0000256" key="4">
    <source>
        <dbReference type="ARBA" id="ARBA00023136"/>
    </source>
</evidence>
<comment type="caution">
    <text evidence="7">The sequence shown here is derived from an EMBL/GenBank/DDBJ whole genome shotgun (WGS) entry which is preliminary data.</text>
</comment>
<name>A0ABD3QJ79_9STRA</name>
<feature type="transmembrane region" description="Helical" evidence="6">
    <location>
        <begin position="597"/>
        <end position="615"/>
    </location>
</feature>
<dbReference type="EMBL" id="JABMIG020000038">
    <property type="protein sequence ID" value="KAL3799541.1"/>
    <property type="molecule type" value="Genomic_DNA"/>
</dbReference>
<dbReference type="InterPro" id="IPR010291">
    <property type="entry name" value="Ion_channel_UNC-93"/>
</dbReference>
<dbReference type="Proteomes" id="UP001516023">
    <property type="component" value="Unassembled WGS sequence"/>
</dbReference>
<feature type="region of interest" description="Disordered" evidence="5">
    <location>
        <begin position="777"/>
        <end position="806"/>
    </location>
</feature>
<organism evidence="7 8">
    <name type="scientific">Cyclotella cryptica</name>
    <dbReference type="NCBI Taxonomy" id="29204"/>
    <lineage>
        <taxon>Eukaryota</taxon>
        <taxon>Sar</taxon>
        <taxon>Stramenopiles</taxon>
        <taxon>Ochrophyta</taxon>
        <taxon>Bacillariophyta</taxon>
        <taxon>Coscinodiscophyceae</taxon>
        <taxon>Thalassiosirophycidae</taxon>
        <taxon>Stephanodiscales</taxon>
        <taxon>Stephanodiscaceae</taxon>
        <taxon>Cyclotella</taxon>
    </lineage>
</organism>
<evidence type="ECO:0000256" key="6">
    <source>
        <dbReference type="SAM" id="Phobius"/>
    </source>
</evidence>
<feature type="region of interest" description="Disordered" evidence="5">
    <location>
        <begin position="301"/>
        <end position="321"/>
    </location>
</feature>
<dbReference type="Gene3D" id="1.20.1250.20">
    <property type="entry name" value="MFS general substrate transporter like domains"/>
    <property type="match status" value="1"/>
</dbReference>
<keyword evidence="4 6" id="KW-0472">Membrane</keyword>
<evidence type="ECO:0000313" key="7">
    <source>
        <dbReference type="EMBL" id="KAL3799541.1"/>
    </source>
</evidence>
<evidence type="ECO:0000256" key="3">
    <source>
        <dbReference type="ARBA" id="ARBA00022989"/>
    </source>
</evidence>
<feature type="transmembrane region" description="Helical" evidence="6">
    <location>
        <begin position="627"/>
        <end position="650"/>
    </location>
</feature>
<feature type="transmembrane region" description="Helical" evidence="6">
    <location>
        <begin position="707"/>
        <end position="728"/>
    </location>
</feature>
<keyword evidence="8" id="KW-1185">Reference proteome</keyword>
<evidence type="ECO:0000256" key="1">
    <source>
        <dbReference type="ARBA" id="ARBA00004141"/>
    </source>
</evidence>
<feature type="transmembrane region" description="Helical" evidence="6">
    <location>
        <begin position="426"/>
        <end position="447"/>
    </location>
</feature>
<feature type="region of interest" description="Disordered" evidence="5">
    <location>
        <begin position="1"/>
        <end position="27"/>
    </location>
</feature>
<dbReference type="GO" id="GO:0016020">
    <property type="term" value="C:membrane"/>
    <property type="evidence" value="ECO:0007669"/>
    <property type="project" value="UniProtKB-SubCell"/>
</dbReference>
<feature type="compositionally biased region" description="Gly residues" evidence="5">
    <location>
        <begin position="305"/>
        <end position="316"/>
    </location>
</feature>
<dbReference type="PANTHER" id="PTHR23294:SF59">
    <property type="entry name" value="UNC93-LIKE PROTEIN C922.05C"/>
    <property type="match status" value="1"/>
</dbReference>
<feature type="transmembrane region" description="Helical" evidence="6">
    <location>
        <begin position="503"/>
        <end position="522"/>
    </location>
</feature>
<feature type="transmembrane region" description="Helical" evidence="6">
    <location>
        <begin position="463"/>
        <end position="483"/>
    </location>
</feature>
<gene>
    <name evidence="7" type="ORF">HJC23_008668</name>
</gene>
<evidence type="ECO:0008006" key="9">
    <source>
        <dbReference type="Google" id="ProtNLM"/>
    </source>
</evidence>
<dbReference type="InterPro" id="IPR036259">
    <property type="entry name" value="MFS_trans_sf"/>
</dbReference>
<dbReference type="SUPFAM" id="SSF103473">
    <property type="entry name" value="MFS general substrate transporter"/>
    <property type="match status" value="1"/>
</dbReference>
<keyword evidence="2 6" id="KW-0812">Transmembrane</keyword>
<feature type="transmembrane region" description="Helical" evidence="6">
    <location>
        <begin position="734"/>
        <end position="757"/>
    </location>
</feature>
<dbReference type="InterPro" id="IPR051617">
    <property type="entry name" value="UNC-93-like_regulator"/>
</dbReference>